<name>A0A6V7VS15_MELEN</name>
<protein>
    <submittedName>
        <fullName evidence="1">Uncharacterized protein</fullName>
    </submittedName>
</protein>
<proteinExistence type="predicted"/>
<sequence>MTFCQCHFMFFMKSDSVMVRGRTSNSKTSSRQKFVPPKLRPDKASTYQKLHPKKIICIFH</sequence>
<organism evidence="1 2">
    <name type="scientific">Meloidogyne enterolobii</name>
    <name type="common">Root-knot nematode worm</name>
    <name type="synonym">Meloidogyne mayaguensis</name>
    <dbReference type="NCBI Taxonomy" id="390850"/>
    <lineage>
        <taxon>Eukaryota</taxon>
        <taxon>Metazoa</taxon>
        <taxon>Ecdysozoa</taxon>
        <taxon>Nematoda</taxon>
        <taxon>Chromadorea</taxon>
        <taxon>Rhabditida</taxon>
        <taxon>Tylenchina</taxon>
        <taxon>Tylenchomorpha</taxon>
        <taxon>Tylenchoidea</taxon>
        <taxon>Meloidogynidae</taxon>
        <taxon>Meloidogyninae</taxon>
        <taxon>Meloidogyne</taxon>
    </lineage>
</organism>
<reference evidence="1 2" key="1">
    <citation type="submission" date="2020-08" db="EMBL/GenBank/DDBJ databases">
        <authorList>
            <person name="Koutsovoulos G."/>
            <person name="Danchin GJ E."/>
        </authorList>
    </citation>
    <scope>NUCLEOTIDE SEQUENCE [LARGE SCALE GENOMIC DNA]</scope>
</reference>
<evidence type="ECO:0000313" key="1">
    <source>
        <dbReference type="EMBL" id="CAD2177746.1"/>
    </source>
</evidence>
<dbReference type="EMBL" id="CAJEWN010000304">
    <property type="protein sequence ID" value="CAD2177746.1"/>
    <property type="molecule type" value="Genomic_DNA"/>
</dbReference>
<dbReference type="Proteomes" id="UP000580250">
    <property type="component" value="Unassembled WGS sequence"/>
</dbReference>
<accession>A0A6V7VS15</accession>
<gene>
    <name evidence="1" type="ORF">MENT_LOCUS29638</name>
</gene>
<evidence type="ECO:0000313" key="2">
    <source>
        <dbReference type="Proteomes" id="UP000580250"/>
    </source>
</evidence>
<dbReference type="AlphaFoldDB" id="A0A6V7VS15"/>
<comment type="caution">
    <text evidence="1">The sequence shown here is derived from an EMBL/GenBank/DDBJ whole genome shotgun (WGS) entry which is preliminary data.</text>
</comment>